<evidence type="ECO:0000256" key="10">
    <source>
        <dbReference type="ARBA" id="ARBA00023136"/>
    </source>
</evidence>
<evidence type="ECO:0000256" key="4">
    <source>
        <dbReference type="ARBA" id="ARBA00022670"/>
    </source>
</evidence>
<dbReference type="CDD" id="cd06163">
    <property type="entry name" value="S2P-M50_PDZ_RseP-like"/>
    <property type="match status" value="2"/>
</dbReference>
<dbReference type="GO" id="GO:0006508">
    <property type="term" value="P:proteolysis"/>
    <property type="evidence" value="ECO:0007669"/>
    <property type="project" value="UniProtKB-KW"/>
</dbReference>
<dbReference type="EC" id="3.4.24.-" evidence="11"/>
<accession>A0A4R3YHV3</accession>
<name>A0A4R3YHV3_9PROT</name>
<organism evidence="13 14">
    <name type="scientific">Sulfurirhabdus autotrophica</name>
    <dbReference type="NCBI Taxonomy" id="1706046"/>
    <lineage>
        <taxon>Bacteria</taxon>
        <taxon>Pseudomonadati</taxon>
        <taxon>Pseudomonadota</taxon>
        <taxon>Betaproteobacteria</taxon>
        <taxon>Nitrosomonadales</taxon>
        <taxon>Sulfuricellaceae</taxon>
        <taxon>Sulfurirhabdus</taxon>
    </lineage>
</organism>
<evidence type="ECO:0000256" key="8">
    <source>
        <dbReference type="ARBA" id="ARBA00022989"/>
    </source>
</evidence>
<sequence length="455" mass="49830">MNIIFTLIAFALALGILIVIHELGHYWVARLSGVKVLRFSIGFGKPLLVKKYGADQTEWAIAAFPLGGYVKMLDEREGKVSPHEAHRAFNRQTVSRRIAIVAAGPIANLLLAILLYWVLFMHGVPGIKPVLGDVPKQTAASVSDLKKGDLILNINTQPVATWQDVRWYLLQDAVQKSIVKIEVQNTKGELSFHTLDLSGLTAEDLDGDLLEKLGLSIFRPELTTRIGQILPDGASAQAGLHEDDVVVSINQSQVQRWEELVEWVRKSPGLPLLFSLDRQGKVVQLTVVPDGVVENGTKVGKIGAGPWVDPSQKKMLLTQVKYSPLRALQESVRKTLDTAIFSLKMLFKMAIGEVSLKNISGPITIADIAGQTASLGFVPYVSFLALISISLGVLNLLPIPLLDGGHLLYYMVEIIKGSPVSERVMEIGQQVGMAFLLTLMAFAFYNDINRLLIGS</sequence>
<evidence type="ECO:0000256" key="2">
    <source>
        <dbReference type="ARBA" id="ARBA00004141"/>
    </source>
</evidence>
<evidence type="ECO:0000256" key="9">
    <source>
        <dbReference type="ARBA" id="ARBA00023049"/>
    </source>
</evidence>
<feature type="transmembrane region" description="Helical" evidence="11">
    <location>
        <begin position="7"/>
        <end position="28"/>
    </location>
</feature>
<evidence type="ECO:0000313" key="13">
    <source>
        <dbReference type="EMBL" id="TCV90183.1"/>
    </source>
</evidence>
<dbReference type="AlphaFoldDB" id="A0A4R3YHV3"/>
<dbReference type="GO" id="GO:0046872">
    <property type="term" value="F:metal ion binding"/>
    <property type="evidence" value="ECO:0007669"/>
    <property type="project" value="UniProtKB-KW"/>
</dbReference>
<feature type="transmembrane region" description="Helical" evidence="11">
    <location>
        <begin position="427"/>
        <end position="445"/>
    </location>
</feature>
<dbReference type="SMART" id="SM00228">
    <property type="entry name" value="PDZ"/>
    <property type="match status" value="2"/>
</dbReference>
<comment type="caution">
    <text evidence="13">The sequence shown here is derived from an EMBL/GenBank/DDBJ whole genome shotgun (WGS) entry which is preliminary data.</text>
</comment>
<comment type="similarity">
    <text evidence="3 11">Belongs to the peptidase M50B family.</text>
</comment>
<dbReference type="InterPro" id="IPR036034">
    <property type="entry name" value="PDZ_sf"/>
</dbReference>
<comment type="subcellular location">
    <subcellularLocation>
        <location evidence="2">Membrane</location>
        <topology evidence="2">Multi-pass membrane protein</topology>
    </subcellularLocation>
</comment>
<dbReference type="InterPro" id="IPR008915">
    <property type="entry name" value="Peptidase_M50"/>
</dbReference>
<evidence type="ECO:0000256" key="1">
    <source>
        <dbReference type="ARBA" id="ARBA00001947"/>
    </source>
</evidence>
<keyword evidence="5 11" id="KW-0812">Transmembrane</keyword>
<dbReference type="EMBL" id="SMCO01000001">
    <property type="protein sequence ID" value="TCV90183.1"/>
    <property type="molecule type" value="Genomic_DNA"/>
</dbReference>
<keyword evidence="14" id="KW-1185">Reference proteome</keyword>
<keyword evidence="6 11" id="KW-0378">Hydrolase</keyword>
<dbReference type="Proteomes" id="UP000295367">
    <property type="component" value="Unassembled WGS sequence"/>
</dbReference>
<dbReference type="GO" id="GO:0004222">
    <property type="term" value="F:metalloendopeptidase activity"/>
    <property type="evidence" value="ECO:0007669"/>
    <property type="project" value="InterPro"/>
</dbReference>
<dbReference type="Pfam" id="PF02163">
    <property type="entry name" value="Peptidase_M50"/>
    <property type="match status" value="1"/>
</dbReference>
<gene>
    <name evidence="13" type="ORF">EDC63_101150</name>
</gene>
<dbReference type="PANTHER" id="PTHR42837">
    <property type="entry name" value="REGULATOR OF SIGMA-E PROTEASE RSEP"/>
    <property type="match status" value="1"/>
</dbReference>
<evidence type="ECO:0000256" key="3">
    <source>
        <dbReference type="ARBA" id="ARBA00007931"/>
    </source>
</evidence>
<dbReference type="InterPro" id="IPR001478">
    <property type="entry name" value="PDZ"/>
</dbReference>
<protein>
    <recommendedName>
        <fullName evidence="11">Zinc metalloprotease</fullName>
        <ecNumber evidence="11">3.4.24.-</ecNumber>
    </recommendedName>
</protein>
<keyword evidence="8 11" id="KW-1133">Transmembrane helix</keyword>
<evidence type="ECO:0000256" key="7">
    <source>
        <dbReference type="ARBA" id="ARBA00022833"/>
    </source>
</evidence>
<evidence type="ECO:0000259" key="12">
    <source>
        <dbReference type="SMART" id="SM00228"/>
    </source>
</evidence>
<keyword evidence="7 11" id="KW-0862">Zinc</keyword>
<comment type="cofactor">
    <cofactor evidence="1 11">
        <name>Zn(2+)</name>
        <dbReference type="ChEBI" id="CHEBI:29105"/>
    </cofactor>
</comment>
<dbReference type="Gene3D" id="2.30.42.10">
    <property type="match status" value="2"/>
</dbReference>
<keyword evidence="11" id="KW-0479">Metal-binding</keyword>
<dbReference type="InterPro" id="IPR004387">
    <property type="entry name" value="Pept_M50_Zn"/>
</dbReference>
<feature type="transmembrane region" description="Helical" evidence="11">
    <location>
        <begin position="98"/>
        <end position="119"/>
    </location>
</feature>
<evidence type="ECO:0000313" key="14">
    <source>
        <dbReference type="Proteomes" id="UP000295367"/>
    </source>
</evidence>
<feature type="transmembrane region" description="Helical" evidence="11">
    <location>
        <begin position="377"/>
        <end position="401"/>
    </location>
</feature>
<keyword evidence="10 11" id="KW-0472">Membrane</keyword>
<feature type="domain" description="PDZ" evidence="12">
    <location>
        <begin position="115"/>
        <end position="187"/>
    </location>
</feature>
<keyword evidence="4 13" id="KW-0645">Protease</keyword>
<keyword evidence="9 11" id="KW-0482">Metalloprotease</keyword>
<dbReference type="PANTHER" id="PTHR42837:SF2">
    <property type="entry name" value="MEMBRANE METALLOPROTEASE ARASP2, CHLOROPLASTIC-RELATED"/>
    <property type="match status" value="1"/>
</dbReference>
<reference evidence="13 14" key="1">
    <citation type="submission" date="2019-03" db="EMBL/GenBank/DDBJ databases">
        <title>Genomic Encyclopedia of Type Strains, Phase IV (KMG-IV): sequencing the most valuable type-strain genomes for metagenomic binning, comparative biology and taxonomic classification.</title>
        <authorList>
            <person name="Goeker M."/>
        </authorList>
    </citation>
    <scope>NUCLEOTIDE SEQUENCE [LARGE SCALE GENOMIC DNA]</scope>
    <source>
        <strain evidence="13 14">DSM 100309</strain>
    </source>
</reference>
<proteinExistence type="inferred from homology"/>
<dbReference type="CDD" id="cd23081">
    <property type="entry name" value="cpPDZ_EcRseP-like"/>
    <property type="match status" value="1"/>
</dbReference>
<dbReference type="NCBIfam" id="TIGR00054">
    <property type="entry name" value="RIP metalloprotease RseP"/>
    <property type="match status" value="1"/>
</dbReference>
<dbReference type="GO" id="GO:0016020">
    <property type="term" value="C:membrane"/>
    <property type="evidence" value="ECO:0007669"/>
    <property type="project" value="UniProtKB-SubCell"/>
</dbReference>
<evidence type="ECO:0000256" key="6">
    <source>
        <dbReference type="ARBA" id="ARBA00022801"/>
    </source>
</evidence>
<evidence type="ECO:0000256" key="5">
    <source>
        <dbReference type="ARBA" id="ARBA00022692"/>
    </source>
</evidence>
<evidence type="ECO:0000256" key="11">
    <source>
        <dbReference type="RuleBase" id="RU362031"/>
    </source>
</evidence>
<dbReference type="RefSeq" id="WP_189836553.1">
    <property type="nucleotide sequence ID" value="NZ_BHVT01000073.1"/>
</dbReference>
<feature type="domain" description="PDZ" evidence="12">
    <location>
        <begin position="211"/>
        <end position="280"/>
    </location>
</feature>
<dbReference type="SUPFAM" id="SSF50156">
    <property type="entry name" value="PDZ domain-like"/>
    <property type="match status" value="2"/>
</dbReference>